<evidence type="ECO:0000256" key="1">
    <source>
        <dbReference type="ARBA" id="ARBA00022737"/>
    </source>
</evidence>
<dbReference type="PRINTS" id="PR00014">
    <property type="entry name" value="FNTYPEIII"/>
</dbReference>
<proteinExistence type="predicted"/>
<dbReference type="CDD" id="cd00063">
    <property type="entry name" value="FN3"/>
    <property type="match status" value="3"/>
</dbReference>
<dbReference type="PROSITE" id="PS50853">
    <property type="entry name" value="FN3"/>
    <property type="match status" value="4"/>
</dbReference>
<feature type="domain" description="Fibronectin type-III" evidence="3">
    <location>
        <begin position="918"/>
        <end position="1043"/>
    </location>
</feature>
<dbReference type="PANTHER" id="PTHR13817:SF73">
    <property type="entry name" value="FIBRONECTIN TYPE-III DOMAIN-CONTAINING PROTEIN"/>
    <property type="match status" value="1"/>
</dbReference>
<dbReference type="SUPFAM" id="SSF49265">
    <property type="entry name" value="Fibronectin type III"/>
    <property type="match status" value="3"/>
</dbReference>
<dbReference type="Gene3D" id="2.60.40.10">
    <property type="entry name" value="Immunoglobulins"/>
    <property type="match status" value="4"/>
</dbReference>
<feature type="region of interest" description="Disordered" evidence="2">
    <location>
        <begin position="206"/>
        <end position="225"/>
    </location>
</feature>
<dbReference type="InterPro" id="IPR036116">
    <property type="entry name" value="FN3_sf"/>
</dbReference>
<reference evidence="4" key="1">
    <citation type="submission" date="2021-01" db="EMBL/GenBank/DDBJ databases">
        <authorList>
            <person name="Corre E."/>
            <person name="Pelletier E."/>
            <person name="Niang G."/>
            <person name="Scheremetjew M."/>
            <person name="Finn R."/>
            <person name="Kale V."/>
            <person name="Holt S."/>
            <person name="Cochrane G."/>
            <person name="Meng A."/>
            <person name="Brown T."/>
            <person name="Cohen L."/>
        </authorList>
    </citation>
    <scope>NUCLEOTIDE SEQUENCE</scope>
    <source>
        <strain evidence="4">CCMP3107</strain>
    </source>
</reference>
<dbReference type="Pfam" id="PF00041">
    <property type="entry name" value="fn3"/>
    <property type="match status" value="1"/>
</dbReference>
<name>A0A7S3UTI5_HETAK</name>
<dbReference type="SMART" id="SM00060">
    <property type="entry name" value="FN3"/>
    <property type="match status" value="5"/>
</dbReference>
<dbReference type="InterPro" id="IPR013783">
    <property type="entry name" value="Ig-like_fold"/>
</dbReference>
<protein>
    <recommendedName>
        <fullName evidence="3">Fibronectin type-III domain-containing protein</fullName>
    </recommendedName>
</protein>
<evidence type="ECO:0000313" key="4">
    <source>
        <dbReference type="EMBL" id="CAE0623364.1"/>
    </source>
</evidence>
<feature type="domain" description="Fibronectin type-III" evidence="3">
    <location>
        <begin position="708"/>
        <end position="807"/>
    </location>
</feature>
<sequence length="1050" mass="114089">MVILRQQDLPYLYPNGPLVYHLSGLDEGVYYYVRATILSDVGMSNETQAKNQPMATQQISEPPTDVSLLTATTHDDEEITNLTVSWLPPTSDGGTEIIGYRVELWETQALTYEVQQIDLGWPASSPPDSGATWNFAFRGVTSFGLKQDVSTINLRDALMNLNNETDFPIGYVDVNRTGDGSTGYTYLVTFMDDSRNARDEPLLQVDNTFDDDDRTTTSSEITSGVRPEGANEIQVIESYGTGSGQRGSFNPDDSIIRGWWRIKFDGSAFTIYLSSEASAADVEGALETLETVGDVSVTREDGTMEDGNGYRWIVTFITPVGNLDPLEVDVTFLWTTNSDAGILVSDGDNDVDQFGSFSCPACQVGETAVGYVYADTDADERDYTFEGLTTGTEYTAAVSAITKFGQGQRAYGAGSGRTYTLPLFEPSLPTEVSSSVKTWSDEEGDDGGDNERLIVTYAPPYSTGGSQIVHYRVELDVDLWFENPVAETFQCPGTPEYAVWTVETGATTTNGTINGGYFELTLTRNGQELTTDPIPFNAVALSKEEKPADLITNSTVHCTYEDGDNRDYCPTFRVQSSGSMQSKVNALSTLTNGVDVSRREIGQGRYTWSLTFLDLEDDFDLSAGDSAQYLSLKGPGTQSNATSAEVKVRKFQAGLVHDECHGDMVVPTDGGLEQGQDYYARVFAYNRVGFGEPQVATDPSKPTVVPSAPDNVYLEVSDADALLVTVYDPLDDGGDDITMFTIEYSLNSTFNQSQFDNITGLDGGEPYYKVISGLENGRTYYFRVYAHNSQGQGPYKKSDPEFEHPYEEPGQPTNLVYKTTSNNELTLGWDPPSSDGGDDILYYIVQFSTSSSFSSFLCEGDDSDIDGAKVLPYHTYYTCQTSSGTVYARVKASNSMGDGLTKTPSPNYAAPSTQVPGKPSDVTLVASGAVSGNYSVAVSWNSPVVPYHGYPCYGNDTNPGDCPYTGIANGGLTISSYTIQYSHNNTFAVPPIYTLGNLDGSSTTITNFTDLNLTESIYFRIRATNSKGDGSYCTETGIGCSSGTLLSVDF</sequence>
<dbReference type="EMBL" id="HBIU01005305">
    <property type="protein sequence ID" value="CAE0623364.1"/>
    <property type="molecule type" value="Transcribed_RNA"/>
</dbReference>
<feature type="domain" description="Fibronectin type-III" evidence="3">
    <location>
        <begin position="811"/>
        <end position="912"/>
    </location>
</feature>
<dbReference type="PANTHER" id="PTHR13817">
    <property type="entry name" value="TITIN"/>
    <property type="match status" value="1"/>
</dbReference>
<keyword evidence="1" id="KW-0677">Repeat</keyword>
<organism evidence="4">
    <name type="scientific">Heterosigma akashiwo</name>
    <name type="common">Chromophytic alga</name>
    <name type="synonym">Heterosigma carterae</name>
    <dbReference type="NCBI Taxonomy" id="2829"/>
    <lineage>
        <taxon>Eukaryota</taxon>
        <taxon>Sar</taxon>
        <taxon>Stramenopiles</taxon>
        <taxon>Ochrophyta</taxon>
        <taxon>Raphidophyceae</taxon>
        <taxon>Chattonellales</taxon>
        <taxon>Chattonellaceae</taxon>
        <taxon>Heterosigma</taxon>
    </lineage>
</organism>
<dbReference type="InterPro" id="IPR003961">
    <property type="entry name" value="FN3_dom"/>
</dbReference>
<evidence type="ECO:0000256" key="2">
    <source>
        <dbReference type="SAM" id="MobiDB-lite"/>
    </source>
</evidence>
<feature type="domain" description="Fibronectin type-III" evidence="3">
    <location>
        <begin position="62"/>
        <end position="160"/>
    </location>
</feature>
<accession>A0A7S3UTI5</accession>
<feature type="compositionally biased region" description="Basic and acidic residues" evidence="2">
    <location>
        <begin position="796"/>
        <end position="807"/>
    </location>
</feature>
<dbReference type="InterPro" id="IPR050964">
    <property type="entry name" value="Striated_Muscle_Regulatory"/>
</dbReference>
<dbReference type="AlphaFoldDB" id="A0A7S3UTI5"/>
<gene>
    <name evidence="4" type="ORF">HAKA00212_LOCUS2030</name>
</gene>
<evidence type="ECO:0000259" key="3">
    <source>
        <dbReference type="PROSITE" id="PS50853"/>
    </source>
</evidence>
<feature type="region of interest" description="Disordered" evidence="2">
    <location>
        <begin position="792"/>
        <end position="813"/>
    </location>
</feature>